<proteinExistence type="predicted"/>
<dbReference type="EMBL" id="LR824023">
    <property type="protein sequence ID" value="CAD0203684.1"/>
    <property type="molecule type" value="Genomic_DNA"/>
</dbReference>
<sequence>MRTNQPRRLVGNAACDEDEGTGIYVAVALLSTVHCRVAWQGARQARPIDLDNPIGHGARGGGGGPGDGTLCLPPEATTKKECIEQQSALSVQLECTLCACCASQQPRGRGARRDATPATPDTPESAGRRRPRKRASPQSASDALTTHAQHTTTDASVRDHIWGAQCFCRLYLCLP</sequence>
<feature type="compositionally biased region" description="Gly residues" evidence="1">
    <location>
        <begin position="57"/>
        <end position="67"/>
    </location>
</feature>
<accession>A0A9N8KV05</accession>
<feature type="compositionally biased region" description="Polar residues" evidence="1">
    <location>
        <begin position="136"/>
        <end position="152"/>
    </location>
</feature>
<protein>
    <submittedName>
        <fullName evidence="2">Uncharacterized protein</fullName>
    </submittedName>
</protein>
<evidence type="ECO:0000313" key="2">
    <source>
        <dbReference type="EMBL" id="CAD0203684.1"/>
    </source>
</evidence>
<name>A0A9N8KV05_CHRIL</name>
<reference evidence="2" key="1">
    <citation type="submission" date="2021-12" db="EMBL/GenBank/DDBJ databases">
        <authorList>
            <person name="King R."/>
        </authorList>
    </citation>
    <scope>NUCLEOTIDE SEQUENCE</scope>
</reference>
<keyword evidence="3" id="KW-1185">Reference proteome</keyword>
<organism evidence="2 3">
    <name type="scientific">Chrysodeixis includens</name>
    <name type="common">Soybean looper</name>
    <name type="synonym">Pseudoplusia includens</name>
    <dbReference type="NCBI Taxonomy" id="689277"/>
    <lineage>
        <taxon>Eukaryota</taxon>
        <taxon>Metazoa</taxon>
        <taxon>Ecdysozoa</taxon>
        <taxon>Arthropoda</taxon>
        <taxon>Hexapoda</taxon>
        <taxon>Insecta</taxon>
        <taxon>Pterygota</taxon>
        <taxon>Neoptera</taxon>
        <taxon>Endopterygota</taxon>
        <taxon>Lepidoptera</taxon>
        <taxon>Glossata</taxon>
        <taxon>Ditrysia</taxon>
        <taxon>Noctuoidea</taxon>
        <taxon>Noctuidae</taxon>
        <taxon>Plusiinae</taxon>
        <taxon>Chrysodeixis</taxon>
    </lineage>
</organism>
<dbReference type="AlphaFoldDB" id="A0A9N8KV05"/>
<gene>
    <name evidence="2" type="ORF">CINC_LOCUS5996</name>
</gene>
<feature type="region of interest" description="Disordered" evidence="1">
    <location>
        <begin position="107"/>
        <end position="152"/>
    </location>
</feature>
<evidence type="ECO:0000313" key="3">
    <source>
        <dbReference type="Proteomes" id="UP001154114"/>
    </source>
</evidence>
<dbReference type="Proteomes" id="UP001154114">
    <property type="component" value="Chromosome 20"/>
</dbReference>
<evidence type="ECO:0000256" key="1">
    <source>
        <dbReference type="SAM" id="MobiDB-lite"/>
    </source>
</evidence>
<feature type="region of interest" description="Disordered" evidence="1">
    <location>
        <begin position="50"/>
        <end position="71"/>
    </location>
</feature>